<accession>A0A834XC26</accession>
<dbReference type="Proteomes" id="UP000634136">
    <property type="component" value="Unassembled WGS sequence"/>
</dbReference>
<comment type="caution">
    <text evidence="1">The sequence shown here is derived from an EMBL/GenBank/DDBJ whole genome shotgun (WGS) entry which is preliminary data.</text>
</comment>
<proteinExistence type="predicted"/>
<evidence type="ECO:0000313" key="1">
    <source>
        <dbReference type="EMBL" id="KAF7842663.1"/>
    </source>
</evidence>
<evidence type="ECO:0000313" key="2">
    <source>
        <dbReference type="Proteomes" id="UP000634136"/>
    </source>
</evidence>
<organism evidence="1 2">
    <name type="scientific">Senna tora</name>
    <dbReference type="NCBI Taxonomy" id="362788"/>
    <lineage>
        <taxon>Eukaryota</taxon>
        <taxon>Viridiplantae</taxon>
        <taxon>Streptophyta</taxon>
        <taxon>Embryophyta</taxon>
        <taxon>Tracheophyta</taxon>
        <taxon>Spermatophyta</taxon>
        <taxon>Magnoliopsida</taxon>
        <taxon>eudicotyledons</taxon>
        <taxon>Gunneridae</taxon>
        <taxon>Pentapetalae</taxon>
        <taxon>rosids</taxon>
        <taxon>fabids</taxon>
        <taxon>Fabales</taxon>
        <taxon>Fabaceae</taxon>
        <taxon>Caesalpinioideae</taxon>
        <taxon>Cassia clade</taxon>
        <taxon>Senna</taxon>
    </lineage>
</organism>
<name>A0A834XC26_9FABA</name>
<protein>
    <submittedName>
        <fullName evidence="1">Uncharacterized protein</fullName>
    </submittedName>
</protein>
<reference evidence="1" key="1">
    <citation type="submission" date="2020-09" db="EMBL/GenBank/DDBJ databases">
        <title>Genome-Enabled Discovery of Anthraquinone Biosynthesis in Senna tora.</title>
        <authorList>
            <person name="Kang S.-H."/>
            <person name="Pandey R.P."/>
            <person name="Lee C.-M."/>
            <person name="Sim J.-S."/>
            <person name="Jeong J.-T."/>
            <person name="Choi B.-S."/>
            <person name="Jung M."/>
            <person name="Ginzburg D."/>
            <person name="Zhao K."/>
            <person name="Won S.Y."/>
            <person name="Oh T.-J."/>
            <person name="Yu Y."/>
            <person name="Kim N.-H."/>
            <person name="Lee O.R."/>
            <person name="Lee T.-H."/>
            <person name="Bashyal P."/>
            <person name="Kim T.-S."/>
            <person name="Lee W.-H."/>
            <person name="Kawkins C."/>
            <person name="Kim C.-K."/>
            <person name="Kim J.S."/>
            <person name="Ahn B.O."/>
            <person name="Rhee S.Y."/>
            <person name="Sohng J.K."/>
        </authorList>
    </citation>
    <scope>NUCLEOTIDE SEQUENCE</scope>
    <source>
        <tissue evidence="1">Leaf</tissue>
    </source>
</reference>
<sequence length="30" mass="3377">MEIIQPFAAPIFKIEAEVVTILGTKLPFIF</sequence>
<dbReference type="EMBL" id="JAAIUW010000002">
    <property type="protein sequence ID" value="KAF7842663.1"/>
    <property type="molecule type" value="Genomic_DNA"/>
</dbReference>
<gene>
    <name evidence="1" type="ORF">G2W53_004961</name>
</gene>
<keyword evidence="2" id="KW-1185">Reference proteome</keyword>
<dbReference type="AlphaFoldDB" id="A0A834XC26"/>